<proteinExistence type="predicted"/>
<keyword evidence="1" id="KW-0175">Coiled coil</keyword>
<name>A0A3B0YIB4_9ZZZZ</name>
<evidence type="ECO:0000313" key="2">
    <source>
        <dbReference type="EMBL" id="VAW75042.1"/>
    </source>
</evidence>
<gene>
    <name evidence="2" type="ORF">MNBD_GAMMA12-751</name>
</gene>
<evidence type="ECO:0008006" key="3">
    <source>
        <dbReference type="Google" id="ProtNLM"/>
    </source>
</evidence>
<sequence length="74" mass="8760">MEQENSIQTIEQNIICLESRIDDLVQVCTKLTEENQSLKNQQHNLIHERAKLIEKNETARTRVEEILNRLRGME</sequence>
<protein>
    <recommendedName>
        <fullName evidence="3">TIGR02449 family protein</fullName>
    </recommendedName>
</protein>
<feature type="coiled-coil region" evidence="1">
    <location>
        <begin position="7"/>
        <end position="69"/>
    </location>
</feature>
<dbReference type="AlphaFoldDB" id="A0A3B0YIB4"/>
<reference evidence="2" key="1">
    <citation type="submission" date="2018-06" db="EMBL/GenBank/DDBJ databases">
        <authorList>
            <person name="Zhirakovskaya E."/>
        </authorList>
    </citation>
    <scope>NUCLEOTIDE SEQUENCE</scope>
</reference>
<organism evidence="2">
    <name type="scientific">hydrothermal vent metagenome</name>
    <dbReference type="NCBI Taxonomy" id="652676"/>
    <lineage>
        <taxon>unclassified sequences</taxon>
        <taxon>metagenomes</taxon>
        <taxon>ecological metagenomes</taxon>
    </lineage>
</organism>
<dbReference type="InterPro" id="IPR012662">
    <property type="entry name" value="CHP02449"/>
</dbReference>
<dbReference type="NCBIfam" id="TIGR02449">
    <property type="entry name" value="TIGR02449 family protein"/>
    <property type="match status" value="1"/>
</dbReference>
<dbReference type="EMBL" id="UOFL01000073">
    <property type="protein sequence ID" value="VAW75042.1"/>
    <property type="molecule type" value="Genomic_DNA"/>
</dbReference>
<evidence type="ECO:0000256" key="1">
    <source>
        <dbReference type="SAM" id="Coils"/>
    </source>
</evidence>
<accession>A0A3B0YIB4</accession>